<comment type="function">
    <text evidence="5">Catalyzes the methylation of C-1 in cobalt-precorrin-5B to form cobalt-precorrin-6A.</text>
</comment>
<evidence type="ECO:0000313" key="6">
    <source>
        <dbReference type="EMBL" id="HEN42227.1"/>
    </source>
</evidence>
<gene>
    <name evidence="5" type="primary">cbiD</name>
    <name evidence="6" type="ORF">ENQ87_07600</name>
</gene>
<dbReference type="EMBL" id="DSOV01000035">
    <property type="protein sequence ID" value="HEN42227.1"/>
    <property type="molecule type" value="Genomic_DNA"/>
</dbReference>
<dbReference type="Gene3D" id="3.30.2110.10">
    <property type="entry name" value="CbiD-like"/>
    <property type="match status" value="1"/>
</dbReference>
<dbReference type="GO" id="GO:0019251">
    <property type="term" value="P:anaerobic cobalamin biosynthetic process"/>
    <property type="evidence" value="ECO:0007669"/>
    <property type="project" value="UniProtKB-UniRule"/>
</dbReference>
<keyword evidence="3 5" id="KW-0808">Transferase</keyword>
<evidence type="ECO:0000256" key="1">
    <source>
        <dbReference type="ARBA" id="ARBA00022573"/>
    </source>
</evidence>
<dbReference type="GO" id="GO:0008168">
    <property type="term" value="F:methyltransferase activity"/>
    <property type="evidence" value="ECO:0007669"/>
    <property type="project" value="UniProtKB-UniRule"/>
</dbReference>
<comment type="similarity">
    <text evidence="5">Belongs to the CbiD family.</text>
</comment>
<proteinExistence type="inferred from homology"/>
<dbReference type="PANTHER" id="PTHR35863">
    <property type="entry name" value="COBALT-PRECORRIN-5B C(1)-METHYLTRANSFERASE"/>
    <property type="match status" value="1"/>
</dbReference>
<comment type="catalytic activity">
    <reaction evidence="5">
        <text>Co-precorrin-5B + S-adenosyl-L-methionine = Co-precorrin-6A + S-adenosyl-L-homocysteine</text>
        <dbReference type="Rhea" id="RHEA:26285"/>
        <dbReference type="ChEBI" id="CHEBI:57856"/>
        <dbReference type="ChEBI" id="CHEBI:59789"/>
        <dbReference type="ChEBI" id="CHEBI:60063"/>
        <dbReference type="ChEBI" id="CHEBI:60064"/>
        <dbReference type="EC" id="2.1.1.195"/>
    </reaction>
</comment>
<protein>
    <recommendedName>
        <fullName evidence="5">Cobalt-precorrin-5B C(1)-methyltransferase</fullName>
        <ecNumber evidence="5">2.1.1.195</ecNumber>
    </recommendedName>
    <alternativeName>
        <fullName evidence="5">Cobalt-precorrin-6A synthase</fullName>
    </alternativeName>
</protein>
<dbReference type="EC" id="2.1.1.195" evidence="5"/>
<dbReference type="Pfam" id="PF01888">
    <property type="entry name" value="CbiD"/>
    <property type="match status" value="1"/>
</dbReference>
<dbReference type="UniPathway" id="UPA00148">
    <property type="reaction ID" value="UER00227"/>
</dbReference>
<reference evidence="6" key="1">
    <citation type="journal article" date="2020" name="mSystems">
        <title>Genome- and Community-Level Interaction Insights into Carbon Utilization and Element Cycling Functions of Hydrothermarchaeota in Hydrothermal Sediment.</title>
        <authorList>
            <person name="Zhou Z."/>
            <person name="Liu Y."/>
            <person name="Xu W."/>
            <person name="Pan J."/>
            <person name="Luo Z.H."/>
            <person name="Li M."/>
        </authorList>
    </citation>
    <scope>NUCLEOTIDE SEQUENCE [LARGE SCALE GENOMIC DNA]</scope>
    <source>
        <strain evidence="6">SpSt-349</strain>
    </source>
</reference>
<dbReference type="SUPFAM" id="SSF111342">
    <property type="entry name" value="CbiD-like"/>
    <property type="match status" value="1"/>
</dbReference>
<keyword evidence="2 5" id="KW-0489">Methyltransferase</keyword>
<dbReference type="InterPro" id="IPR036074">
    <property type="entry name" value="CbiD_sf"/>
</dbReference>
<dbReference type="PANTHER" id="PTHR35863:SF1">
    <property type="entry name" value="COBALT-PRECORRIN-5B C(1)-METHYLTRANSFERASE"/>
    <property type="match status" value="1"/>
</dbReference>
<comment type="pathway">
    <text evidence="5">Cofactor biosynthesis; adenosylcobalamin biosynthesis; cob(II)yrinate a,c-diamide from sirohydrochlorin (anaerobic route): step 6/10.</text>
</comment>
<dbReference type="InterPro" id="IPR002748">
    <property type="entry name" value="CbiD"/>
</dbReference>
<keyword evidence="1 5" id="KW-0169">Cobalamin biosynthesis</keyword>
<dbReference type="NCBIfam" id="NF000849">
    <property type="entry name" value="PRK00075.1-1"/>
    <property type="match status" value="1"/>
</dbReference>
<evidence type="ECO:0000256" key="3">
    <source>
        <dbReference type="ARBA" id="ARBA00022679"/>
    </source>
</evidence>
<dbReference type="PIRSF" id="PIRSF026782">
    <property type="entry name" value="CbiD"/>
    <property type="match status" value="1"/>
</dbReference>
<keyword evidence="4 5" id="KW-0949">S-adenosyl-L-methionine</keyword>
<name>A0A831UC39_GEOME</name>
<accession>A0A831UC39</accession>
<sequence length="369" mass="39308">MGERRLRYGYTTGACAAAAARGAARMLREQRIVEEVEIVLPLGERVTFRLQGQEFDAGAASCFVVKDAGDDPDVTNGAEIHARVRREPLNRAGARTMVFVEGGRGVGTVTKPGLGVGVGNPAINPVPMRMITEGVKEEFSVVCLPQVLYVTISIPNGEELAKKTLNARLGIVGGLSILGTTGIVRPISAKAWTDTLDAALDVARACGCGTVVLSTGRTSELVAMKAGTRDSGLGTRENLPEEAFVMMGDHVGYALRACARKGVRHVILAGQFAKLLKIACGHEQTHVSSSELDLRVLTQWINETGLESRVPSPGLSHNTARQVLEESGHDPALVELVCTRAREAARRLAPSLDIKVLLAGYDSTVLYFG</sequence>
<evidence type="ECO:0000256" key="5">
    <source>
        <dbReference type="HAMAP-Rule" id="MF_00787"/>
    </source>
</evidence>
<evidence type="ECO:0000256" key="4">
    <source>
        <dbReference type="ARBA" id="ARBA00022691"/>
    </source>
</evidence>
<dbReference type="NCBIfam" id="TIGR00312">
    <property type="entry name" value="cbiD"/>
    <property type="match status" value="1"/>
</dbReference>
<organism evidence="6">
    <name type="scientific">Geobacter metallireducens</name>
    <dbReference type="NCBI Taxonomy" id="28232"/>
    <lineage>
        <taxon>Bacteria</taxon>
        <taxon>Pseudomonadati</taxon>
        <taxon>Thermodesulfobacteriota</taxon>
        <taxon>Desulfuromonadia</taxon>
        <taxon>Geobacterales</taxon>
        <taxon>Geobacteraceae</taxon>
        <taxon>Geobacter</taxon>
    </lineage>
</organism>
<comment type="caution">
    <text evidence="6">The sequence shown here is derived from an EMBL/GenBank/DDBJ whole genome shotgun (WGS) entry which is preliminary data.</text>
</comment>
<dbReference type="HAMAP" id="MF_00787">
    <property type="entry name" value="CbiD"/>
    <property type="match status" value="1"/>
</dbReference>
<dbReference type="GO" id="GO:0032259">
    <property type="term" value="P:methylation"/>
    <property type="evidence" value="ECO:0007669"/>
    <property type="project" value="UniProtKB-KW"/>
</dbReference>
<dbReference type="AlphaFoldDB" id="A0A831UC39"/>
<evidence type="ECO:0000256" key="2">
    <source>
        <dbReference type="ARBA" id="ARBA00022603"/>
    </source>
</evidence>